<evidence type="ECO:0000259" key="8">
    <source>
        <dbReference type="PROSITE" id="PS50011"/>
    </source>
</evidence>
<evidence type="ECO:0000256" key="1">
    <source>
        <dbReference type="ARBA" id="ARBA00022527"/>
    </source>
</evidence>
<feature type="domain" description="Protein kinase" evidence="8">
    <location>
        <begin position="8"/>
        <end position="267"/>
    </location>
</feature>
<gene>
    <name evidence="9" type="ORF">M9Y10_045399</name>
</gene>
<dbReference type="InterPro" id="IPR000719">
    <property type="entry name" value="Prot_kinase_dom"/>
</dbReference>
<evidence type="ECO:0000256" key="5">
    <source>
        <dbReference type="ARBA" id="ARBA00022840"/>
    </source>
</evidence>
<dbReference type="SUPFAM" id="SSF56112">
    <property type="entry name" value="Protein kinase-like (PK-like)"/>
    <property type="match status" value="1"/>
</dbReference>
<dbReference type="PROSITE" id="PS00108">
    <property type="entry name" value="PROTEIN_KINASE_ST"/>
    <property type="match status" value="1"/>
</dbReference>
<dbReference type="CDD" id="cd14003">
    <property type="entry name" value="STKc_AMPK-like"/>
    <property type="match status" value="1"/>
</dbReference>
<feature type="binding site" evidence="6">
    <location>
        <position position="37"/>
    </location>
    <ligand>
        <name>ATP</name>
        <dbReference type="ChEBI" id="CHEBI:30616"/>
    </ligand>
</feature>
<keyword evidence="3 6" id="KW-0547">Nucleotide-binding</keyword>
<proteinExistence type="inferred from homology"/>
<evidence type="ECO:0000256" key="2">
    <source>
        <dbReference type="ARBA" id="ARBA00022679"/>
    </source>
</evidence>
<evidence type="ECO:0000256" key="6">
    <source>
        <dbReference type="PROSITE-ProRule" id="PRU10141"/>
    </source>
</evidence>
<dbReference type="PANTHER" id="PTHR24345:SF91">
    <property type="entry name" value="SERINE_THREONINE-PROTEIN KINASE PLK4"/>
    <property type="match status" value="1"/>
</dbReference>
<comment type="caution">
    <text evidence="9">The sequence shown here is derived from an EMBL/GenBank/DDBJ whole genome shotgun (WGS) entry which is preliminary data.</text>
</comment>
<organism evidence="9 10">
    <name type="scientific">Tritrichomonas musculus</name>
    <dbReference type="NCBI Taxonomy" id="1915356"/>
    <lineage>
        <taxon>Eukaryota</taxon>
        <taxon>Metamonada</taxon>
        <taxon>Parabasalia</taxon>
        <taxon>Tritrichomonadida</taxon>
        <taxon>Tritrichomonadidae</taxon>
        <taxon>Tritrichomonas</taxon>
    </lineage>
</organism>
<protein>
    <recommendedName>
        <fullName evidence="8">Protein kinase domain-containing protein</fullName>
    </recommendedName>
</protein>
<dbReference type="Pfam" id="PF00069">
    <property type="entry name" value="Pkinase"/>
    <property type="match status" value="1"/>
</dbReference>
<dbReference type="EMBL" id="JAPFFF010000009">
    <property type="protein sequence ID" value="KAK8882758.1"/>
    <property type="molecule type" value="Genomic_DNA"/>
</dbReference>
<dbReference type="PROSITE" id="PS00107">
    <property type="entry name" value="PROTEIN_KINASE_ATP"/>
    <property type="match status" value="1"/>
</dbReference>
<evidence type="ECO:0000256" key="3">
    <source>
        <dbReference type="ARBA" id="ARBA00022741"/>
    </source>
</evidence>
<evidence type="ECO:0000313" key="9">
    <source>
        <dbReference type="EMBL" id="KAK8882758.1"/>
    </source>
</evidence>
<keyword evidence="10" id="KW-1185">Reference proteome</keyword>
<dbReference type="InterPro" id="IPR008271">
    <property type="entry name" value="Ser/Thr_kinase_AS"/>
</dbReference>
<keyword evidence="1 7" id="KW-0723">Serine/threonine-protein kinase</keyword>
<dbReference type="PANTHER" id="PTHR24345">
    <property type="entry name" value="SERINE/THREONINE-PROTEIN KINASE PLK"/>
    <property type="match status" value="1"/>
</dbReference>
<name>A0ABR2JVB1_9EUKA</name>
<dbReference type="InterPro" id="IPR017441">
    <property type="entry name" value="Protein_kinase_ATP_BS"/>
</dbReference>
<dbReference type="PROSITE" id="PS50011">
    <property type="entry name" value="PROTEIN_KINASE_DOM"/>
    <property type="match status" value="1"/>
</dbReference>
<dbReference type="Proteomes" id="UP001470230">
    <property type="component" value="Unassembled WGS sequence"/>
</dbReference>
<comment type="similarity">
    <text evidence="7">Belongs to the protein kinase superfamily.</text>
</comment>
<keyword evidence="4" id="KW-0418">Kinase</keyword>
<evidence type="ECO:0000256" key="4">
    <source>
        <dbReference type="ARBA" id="ARBA00022777"/>
    </source>
</evidence>
<sequence length="303" mass="34133">MSRSIGSYQFTSFLGSGSFGGVWECQHMTTGESFACKVIDLDLCLQDDFLPHFKNELTIHSRIRHPSITQLRDVLLDQDNVYIILELCDGGDLNEIVQDANGLDEPAAKHYFYEIISALSYIHKLGIAHRDIKLENVLITQDDHAKLTDFGLCKQGDGSSPMMTTCGTLVYAAPEIIEEKPYDGTKVDIWSAGIVLYAMITCHFPWATEENLPPDKLMAETARQIQDGEIDMPEDISYELQNLLSNMLNIDPLQRPTAESILQHPWFEGEEIDFPPESLEPDPNVVMLVQSLIDDLEKRKNAL</sequence>
<dbReference type="InterPro" id="IPR011009">
    <property type="entry name" value="Kinase-like_dom_sf"/>
</dbReference>
<evidence type="ECO:0000256" key="7">
    <source>
        <dbReference type="RuleBase" id="RU000304"/>
    </source>
</evidence>
<dbReference type="Gene3D" id="1.10.510.10">
    <property type="entry name" value="Transferase(Phosphotransferase) domain 1"/>
    <property type="match status" value="1"/>
</dbReference>
<dbReference type="SMART" id="SM00220">
    <property type="entry name" value="S_TKc"/>
    <property type="match status" value="1"/>
</dbReference>
<reference evidence="9 10" key="1">
    <citation type="submission" date="2024-04" db="EMBL/GenBank/DDBJ databases">
        <title>Tritrichomonas musculus Genome.</title>
        <authorList>
            <person name="Alves-Ferreira E."/>
            <person name="Grigg M."/>
            <person name="Lorenzi H."/>
            <person name="Galac M."/>
        </authorList>
    </citation>
    <scope>NUCLEOTIDE SEQUENCE [LARGE SCALE GENOMIC DNA]</scope>
    <source>
        <strain evidence="9 10">EAF2021</strain>
    </source>
</reference>
<evidence type="ECO:0000313" key="10">
    <source>
        <dbReference type="Proteomes" id="UP001470230"/>
    </source>
</evidence>
<accession>A0ABR2JVB1</accession>
<keyword evidence="5 6" id="KW-0067">ATP-binding</keyword>
<keyword evidence="2" id="KW-0808">Transferase</keyword>